<evidence type="ECO:0000313" key="3">
    <source>
        <dbReference type="Proteomes" id="UP000190449"/>
    </source>
</evidence>
<evidence type="ECO:0000313" key="2">
    <source>
        <dbReference type="EMBL" id="SJZ61935.1"/>
    </source>
</evidence>
<protein>
    <submittedName>
        <fullName evidence="2">Concanavalin A-like lectin/glucanases superfamily protein</fullName>
    </submittedName>
</protein>
<gene>
    <name evidence="2" type="ORF">SAMN02745108_01128</name>
</gene>
<dbReference type="RefSeq" id="WP_078776137.1">
    <property type="nucleotide sequence ID" value="NZ_FUWU01000015.1"/>
</dbReference>
<feature type="chain" id="PRO_5012504507" evidence="1">
    <location>
        <begin position="26"/>
        <end position="646"/>
    </location>
</feature>
<dbReference type="Pfam" id="PF13385">
    <property type="entry name" value="Laminin_G_3"/>
    <property type="match status" value="2"/>
</dbReference>
<dbReference type="STRING" id="28122.SAMN02745108_01128"/>
<dbReference type="PROSITE" id="PS51257">
    <property type="entry name" value="PROKAR_LIPOPROTEIN"/>
    <property type="match status" value="1"/>
</dbReference>
<evidence type="ECO:0000256" key="1">
    <source>
        <dbReference type="SAM" id="SignalP"/>
    </source>
</evidence>
<dbReference type="SUPFAM" id="SSF49899">
    <property type="entry name" value="Concanavalin A-like lectins/glucanases"/>
    <property type="match status" value="3"/>
</dbReference>
<dbReference type="GO" id="GO:0030246">
    <property type="term" value="F:carbohydrate binding"/>
    <property type="evidence" value="ECO:0007669"/>
    <property type="project" value="UniProtKB-KW"/>
</dbReference>
<dbReference type="AlphaFoldDB" id="A0A1T4M4W1"/>
<reference evidence="2 3" key="1">
    <citation type="submission" date="2017-02" db="EMBL/GenBank/DDBJ databases">
        <authorList>
            <person name="Peterson S.W."/>
        </authorList>
    </citation>
    <scope>NUCLEOTIDE SEQUENCE [LARGE SCALE GENOMIC DNA]</scope>
    <source>
        <strain evidence="2 3">ATCC 43854</strain>
    </source>
</reference>
<keyword evidence="1" id="KW-0732">Signal</keyword>
<feature type="signal peptide" evidence="1">
    <location>
        <begin position="1"/>
        <end position="25"/>
    </location>
</feature>
<dbReference type="Gene3D" id="2.60.120.200">
    <property type="match status" value="3"/>
</dbReference>
<name>A0A1T4M4W1_9BACT</name>
<dbReference type="InterPro" id="IPR013320">
    <property type="entry name" value="ConA-like_dom_sf"/>
</dbReference>
<sequence>MNAEQKKFYLTLGLCVTLFSFMACSKGDVAGSEETLPSDIPLTSLQIPPCSRSTVSAWTLNSEDSVYAQPTDSAFNENDFAVEADIFLKGKKGYMTLASAGVDGDGDAWALRVENGNAIFAWRDISTSNEWYRLEAENVLVVNDTMTIRAERYGKLTVLYVNGIIKAASESASAIENVNGHFTIGFDPSSETENMPGSVLYVRFDKVRYIQDDFIEERPDSAGLDTDAPLVIDPELSENSTDSTASGERPWIAAWEFDDSLNVGKDYTGNGHDALAGEGKITVKDSVAYFDGSSGLEIPLVSDLQKNSFVVEARIKPTEFGAMKNILVAEPPGRSGDGWMIRVDDGYLTVHFRDENTDYADWNVYTGEKLLLNEWNAIRVERSDDAVKVFQNGVLTIDASYTGDVGEVTYNWGLGYDAMNQSYHDRCFVGYVDYIRFGSLDQMSKDSLGSASSYVLLADWEFNAPDFVGLDKIANNTIYNRVGNAKVEDSSLTLDGKSGLYLPLTKTFLRNEFVIDVRLKPKAFGKIQNILVAEPPGRYGDGWMIRIDDGILRIHLRDSQTHSVEWQIFEGKALKADQWTEIRMIRSANALQLYQDNELIVNAAYQGDISQLEYDLSIGFDGMNQNWNERFFEGQIDYIRYYGIRQ</sequence>
<organism evidence="2 3">
    <name type="scientific">Fibrobacter intestinalis</name>
    <dbReference type="NCBI Taxonomy" id="28122"/>
    <lineage>
        <taxon>Bacteria</taxon>
        <taxon>Pseudomonadati</taxon>
        <taxon>Fibrobacterota</taxon>
        <taxon>Fibrobacteria</taxon>
        <taxon>Fibrobacterales</taxon>
        <taxon>Fibrobacteraceae</taxon>
        <taxon>Fibrobacter</taxon>
    </lineage>
</organism>
<keyword evidence="2" id="KW-0430">Lectin</keyword>
<dbReference type="EMBL" id="FUWU01000015">
    <property type="protein sequence ID" value="SJZ61935.1"/>
    <property type="molecule type" value="Genomic_DNA"/>
</dbReference>
<accession>A0A1T4M4W1</accession>
<dbReference type="Proteomes" id="UP000190449">
    <property type="component" value="Unassembled WGS sequence"/>
</dbReference>
<proteinExistence type="predicted"/>